<gene>
    <name evidence="3" type="ORF">TVAG_224080</name>
</gene>
<dbReference type="SMR" id="A2DW31"/>
<evidence type="ECO:0000313" key="4">
    <source>
        <dbReference type="Proteomes" id="UP000001542"/>
    </source>
</evidence>
<keyword evidence="4" id="KW-1185">Reference proteome</keyword>
<evidence type="ECO:0000313" key="3">
    <source>
        <dbReference type="EMBL" id="EAY15332.1"/>
    </source>
</evidence>
<feature type="domain" description="EF-hand" evidence="2">
    <location>
        <begin position="19"/>
        <end position="47"/>
    </location>
</feature>
<evidence type="ECO:0000259" key="2">
    <source>
        <dbReference type="SMART" id="SM00054"/>
    </source>
</evidence>
<dbReference type="VEuPathDB" id="TrichDB:TVAGG3_0805160"/>
<dbReference type="SMART" id="SM00054">
    <property type="entry name" value="EFh"/>
    <property type="match status" value="5"/>
</dbReference>
<dbReference type="InParanoid" id="A2DW31"/>
<accession>A2DW31</accession>
<dbReference type="PANTHER" id="PTHR20875">
    <property type="entry name" value="EF-HAND CALCIUM-BINDING DOMAIN-CONTAINING PROTEIN 6-RELATED"/>
    <property type="match status" value="1"/>
</dbReference>
<organism evidence="3 4">
    <name type="scientific">Trichomonas vaginalis (strain ATCC PRA-98 / G3)</name>
    <dbReference type="NCBI Taxonomy" id="412133"/>
    <lineage>
        <taxon>Eukaryota</taxon>
        <taxon>Metamonada</taxon>
        <taxon>Parabasalia</taxon>
        <taxon>Trichomonadida</taxon>
        <taxon>Trichomonadidae</taxon>
        <taxon>Trichomonas</taxon>
    </lineage>
</organism>
<reference evidence="3" key="1">
    <citation type="submission" date="2006-10" db="EMBL/GenBank/DDBJ databases">
        <authorList>
            <person name="Amadeo P."/>
            <person name="Zhao Q."/>
            <person name="Wortman J."/>
            <person name="Fraser-Liggett C."/>
            <person name="Carlton J."/>
        </authorList>
    </citation>
    <scope>NUCLEOTIDE SEQUENCE</scope>
    <source>
        <strain evidence="3">G3</strain>
    </source>
</reference>
<dbReference type="KEGG" id="tva:4773338"/>
<feature type="domain" description="EF-hand" evidence="2">
    <location>
        <begin position="242"/>
        <end position="269"/>
    </location>
</feature>
<dbReference type="InterPro" id="IPR052603">
    <property type="entry name" value="EFCB6"/>
</dbReference>
<dbReference type="EMBL" id="DS113257">
    <property type="protein sequence ID" value="EAY15332.1"/>
    <property type="molecule type" value="Genomic_DNA"/>
</dbReference>
<dbReference type="VEuPathDB" id="TrichDB:TVAG_224080"/>
<feature type="region of interest" description="Disordered" evidence="1">
    <location>
        <begin position="460"/>
        <end position="492"/>
    </location>
</feature>
<dbReference type="Gene3D" id="1.10.238.10">
    <property type="entry name" value="EF-hand"/>
    <property type="match status" value="5"/>
</dbReference>
<dbReference type="RefSeq" id="XP_001327555.1">
    <property type="nucleotide sequence ID" value="XM_001327520.1"/>
</dbReference>
<feature type="compositionally biased region" description="Basic and acidic residues" evidence="1">
    <location>
        <begin position="471"/>
        <end position="490"/>
    </location>
</feature>
<dbReference type="Proteomes" id="UP000001542">
    <property type="component" value="Unassembled WGS sequence"/>
</dbReference>
<dbReference type="OrthoDB" id="272072at2759"/>
<name>A2DW31_TRIV3</name>
<evidence type="ECO:0000256" key="1">
    <source>
        <dbReference type="SAM" id="MobiDB-lite"/>
    </source>
</evidence>
<dbReference type="PANTHER" id="PTHR20875:SF0">
    <property type="entry name" value="GH12158P"/>
    <property type="match status" value="1"/>
</dbReference>
<feature type="domain" description="EF-hand" evidence="2">
    <location>
        <begin position="401"/>
        <end position="429"/>
    </location>
</feature>
<dbReference type="InterPro" id="IPR011992">
    <property type="entry name" value="EF-hand-dom_pair"/>
</dbReference>
<proteinExistence type="predicted"/>
<reference evidence="3" key="2">
    <citation type="journal article" date="2007" name="Science">
        <title>Draft genome sequence of the sexually transmitted pathogen Trichomonas vaginalis.</title>
        <authorList>
            <person name="Carlton J.M."/>
            <person name="Hirt R.P."/>
            <person name="Silva J.C."/>
            <person name="Delcher A.L."/>
            <person name="Schatz M."/>
            <person name="Zhao Q."/>
            <person name="Wortman J.R."/>
            <person name="Bidwell S.L."/>
            <person name="Alsmark U.C.M."/>
            <person name="Besteiro S."/>
            <person name="Sicheritz-Ponten T."/>
            <person name="Noel C.J."/>
            <person name="Dacks J.B."/>
            <person name="Foster P.G."/>
            <person name="Simillion C."/>
            <person name="Van de Peer Y."/>
            <person name="Miranda-Saavedra D."/>
            <person name="Barton G.J."/>
            <person name="Westrop G.D."/>
            <person name="Mueller S."/>
            <person name="Dessi D."/>
            <person name="Fiori P.L."/>
            <person name="Ren Q."/>
            <person name="Paulsen I."/>
            <person name="Zhang H."/>
            <person name="Bastida-Corcuera F.D."/>
            <person name="Simoes-Barbosa A."/>
            <person name="Brown M.T."/>
            <person name="Hayes R.D."/>
            <person name="Mukherjee M."/>
            <person name="Okumura C.Y."/>
            <person name="Schneider R."/>
            <person name="Smith A.J."/>
            <person name="Vanacova S."/>
            <person name="Villalvazo M."/>
            <person name="Haas B.J."/>
            <person name="Pertea M."/>
            <person name="Feldblyum T.V."/>
            <person name="Utterback T.R."/>
            <person name="Shu C.L."/>
            <person name="Osoegawa K."/>
            <person name="de Jong P.J."/>
            <person name="Hrdy I."/>
            <person name="Horvathova L."/>
            <person name="Zubacova Z."/>
            <person name="Dolezal P."/>
            <person name="Malik S.B."/>
            <person name="Logsdon J.M. Jr."/>
            <person name="Henze K."/>
            <person name="Gupta A."/>
            <person name="Wang C.C."/>
            <person name="Dunne R.L."/>
            <person name="Upcroft J.A."/>
            <person name="Upcroft P."/>
            <person name="White O."/>
            <person name="Salzberg S.L."/>
            <person name="Tang P."/>
            <person name="Chiu C.-H."/>
            <person name="Lee Y.-S."/>
            <person name="Embley T.M."/>
            <person name="Coombs G.H."/>
            <person name="Mottram J.C."/>
            <person name="Tachezy J."/>
            <person name="Fraser-Liggett C.M."/>
            <person name="Johnson P.J."/>
        </authorList>
    </citation>
    <scope>NUCLEOTIDE SEQUENCE [LARGE SCALE GENOMIC DNA]</scope>
    <source>
        <strain evidence="3">G3</strain>
    </source>
</reference>
<protein>
    <submittedName>
        <fullName evidence="3">EF hand family protein</fullName>
    </submittedName>
</protein>
<dbReference type="AlphaFoldDB" id="A2DW31"/>
<sequence>MTSYLINELRKAIKTQGLNAEELFTEYDRKETGLLSMHHFRKVFADLEIWTDEKVFRREIAEYRNDDGFIEYRSFLAALNEQNQTLASTRKPDDVLFKFGSDLEERGLSICDCLAPYDRFHRGTVSAATFLAVIMTPLAPEIAKRYAVPPDNLIHFYDLNKEIQEILKNKPQTQTKVVTMETVQLPDKTLNKIPKLSVQIKQYGIDPLATFKQYDLEKTNLITKGAFMRGLSALSPNIAPDEIKEIASAFSNANGLVNYTEFCDIVNQQQEISEKKIENETREYTLSILPKPVDPEVAFKKLYYIIQDRHAQLIGHCQNFDPNETGKIDRQTFLQILKAEGYPLNDLEKEAIVSKYIDDKNKINYEKLSSDIDMQSPNDLVEKTETLVVMLKDHLLRKQLNITSICNKLDQSHSGALTFNQLLALLRIIQFDVNVKEQSLLRMRFATNKDGTIPIEDLCKELNPPEPETTENEKKEEEEPVKKRIERTEPTDEEKEALARIAAISNRQSVDIRGECKVYDGKLFGTIQESKFRNVLIRIGNISDQDIDLFAHRYVGRIPTEINYADFANDVDKYGTEFLSTKPEITTKVFAESPEPSEETIAAMKAFRVFLSKRGAEPMEHFVPYDHRKTGHVRCDRAEQIIISTRPPLTRDQIKSIIDAYALPNCSEIFDYTRMCNVCMAKEVKSEELATFKLEKPSMDHRCADALSIVRDKIYSRRRRPLDLFKDVKEPAIPASDFRMRFSEFGINLREPDLQTIMKYFRANMRGDVDWMDFCNKVENLKFQ</sequence>
<dbReference type="InterPro" id="IPR002048">
    <property type="entry name" value="EF_hand_dom"/>
</dbReference>
<dbReference type="GO" id="GO:0005509">
    <property type="term" value="F:calcium ion binding"/>
    <property type="evidence" value="ECO:0007669"/>
    <property type="project" value="InterPro"/>
</dbReference>
<feature type="domain" description="EF-hand" evidence="2">
    <location>
        <begin position="206"/>
        <end position="234"/>
    </location>
</feature>
<dbReference type="SUPFAM" id="SSF47473">
    <property type="entry name" value="EF-hand"/>
    <property type="match status" value="4"/>
</dbReference>
<feature type="domain" description="EF-hand" evidence="2">
    <location>
        <begin position="312"/>
        <end position="340"/>
    </location>
</feature>